<evidence type="ECO:0000313" key="4">
    <source>
        <dbReference type="Proteomes" id="UP000824890"/>
    </source>
</evidence>
<accession>A0ABQ8AMR7</accession>
<feature type="transmembrane region" description="Helical" evidence="2">
    <location>
        <begin position="226"/>
        <end position="248"/>
    </location>
</feature>
<evidence type="ECO:0000313" key="3">
    <source>
        <dbReference type="EMBL" id="KAH0893713.1"/>
    </source>
</evidence>
<keyword evidence="2" id="KW-0472">Membrane</keyword>
<organism evidence="3 4">
    <name type="scientific">Brassica napus</name>
    <name type="common">Rape</name>
    <dbReference type="NCBI Taxonomy" id="3708"/>
    <lineage>
        <taxon>Eukaryota</taxon>
        <taxon>Viridiplantae</taxon>
        <taxon>Streptophyta</taxon>
        <taxon>Embryophyta</taxon>
        <taxon>Tracheophyta</taxon>
        <taxon>Spermatophyta</taxon>
        <taxon>Magnoliopsida</taxon>
        <taxon>eudicotyledons</taxon>
        <taxon>Gunneridae</taxon>
        <taxon>Pentapetalae</taxon>
        <taxon>rosids</taxon>
        <taxon>malvids</taxon>
        <taxon>Brassicales</taxon>
        <taxon>Brassicaceae</taxon>
        <taxon>Brassiceae</taxon>
        <taxon>Brassica</taxon>
    </lineage>
</organism>
<dbReference type="EMBL" id="JAGKQM010000013">
    <property type="protein sequence ID" value="KAH0893713.1"/>
    <property type="molecule type" value="Genomic_DNA"/>
</dbReference>
<feature type="transmembrane region" description="Helical" evidence="2">
    <location>
        <begin position="166"/>
        <end position="186"/>
    </location>
</feature>
<gene>
    <name evidence="3" type="ORF">HID58_056142</name>
</gene>
<feature type="compositionally biased region" description="Low complexity" evidence="1">
    <location>
        <begin position="102"/>
        <end position="126"/>
    </location>
</feature>
<name>A0ABQ8AMR7_BRANA</name>
<protein>
    <submittedName>
        <fullName evidence="3">Uncharacterized protein</fullName>
    </submittedName>
</protein>
<feature type="region of interest" description="Disordered" evidence="1">
    <location>
        <begin position="102"/>
        <end position="129"/>
    </location>
</feature>
<keyword evidence="2" id="KW-0812">Transmembrane</keyword>
<evidence type="ECO:0000256" key="1">
    <source>
        <dbReference type="SAM" id="MobiDB-lite"/>
    </source>
</evidence>
<comment type="caution">
    <text evidence="3">The sequence shown here is derived from an EMBL/GenBank/DDBJ whole genome shotgun (WGS) entry which is preliminary data.</text>
</comment>
<evidence type="ECO:0000256" key="2">
    <source>
        <dbReference type="SAM" id="Phobius"/>
    </source>
</evidence>
<sequence length="413" mass="45321">LRGHEWTLKRVYKPLGPDNRGADSYHLSRRRRGLWPLASGPLLCLLLLSVFSSLTTVFYSFPPLVSSFRSLGHRIRNLLRVSPFHHAASSTVSSAISAVSTTSSARSQTSPSRTSPTRSSSTNASVDGPLRDSEEIHYAALPLCLFVIPIPSGGPSSPLAEAHRPLDGCVSIAAGVPISIACILYFPSHSRSSWVGPRVISNWAWTAEFYNCSPQTSYTKPGNTVLLLKVLIVLIYLKNVVLILAWLIRISGGDTRTLNLRIMAYYPIKKSLSVDSPRQIPFHSSSSFEERIFTPFLLSMEEDDFLASLPSIGFSFTTGLLSCVAVCTGPEDATEITMCCLAGEGWPSTSYHLTKFKLSDCVGYAPSTHPSLVLNSLSSSFEDLSFLIWIVIVVYAFYQRGWIVPSCICNQEN</sequence>
<proteinExistence type="predicted"/>
<keyword evidence="2" id="KW-1133">Transmembrane helix</keyword>
<feature type="non-terminal residue" evidence="3">
    <location>
        <position position="1"/>
    </location>
</feature>
<dbReference type="Proteomes" id="UP000824890">
    <property type="component" value="Unassembled WGS sequence"/>
</dbReference>
<keyword evidence="4" id="KW-1185">Reference proteome</keyword>
<reference evidence="3 4" key="1">
    <citation type="submission" date="2021-05" db="EMBL/GenBank/DDBJ databases">
        <title>Genome Assembly of Synthetic Allotetraploid Brassica napus Reveals Homoeologous Exchanges between Subgenomes.</title>
        <authorList>
            <person name="Davis J.T."/>
        </authorList>
    </citation>
    <scope>NUCLEOTIDE SEQUENCE [LARGE SCALE GENOMIC DNA]</scope>
    <source>
        <strain evidence="4">cv. Da-Ae</strain>
        <tissue evidence="3">Seedling</tissue>
    </source>
</reference>
<feature type="transmembrane region" description="Helical" evidence="2">
    <location>
        <begin position="34"/>
        <end position="61"/>
    </location>
</feature>